<dbReference type="InterPro" id="IPR020816">
    <property type="entry name" value="Histone-like_DNA-bd_CS"/>
</dbReference>
<dbReference type="PRINTS" id="PR01727">
    <property type="entry name" value="DNABINDINGHU"/>
</dbReference>
<proteinExistence type="predicted"/>
<dbReference type="Gene3D" id="4.10.520.10">
    <property type="entry name" value="IHF-like DNA-binding proteins"/>
    <property type="match status" value="1"/>
</dbReference>
<comment type="caution">
    <text evidence="3">The sequence shown here is derived from an EMBL/GenBank/DDBJ whole genome shotgun (WGS) entry which is preliminary data.</text>
</comment>
<dbReference type="CDD" id="cd13831">
    <property type="entry name" value="HU"/>
    <property type="match status" value="1"/>
</dbReference>
<dbReference type="EMBL" id="LAZR01000163">
    <property type="protein sequence ID" value="KKN85047.1"/>
    <property type="molecule type" value="Genomic_DNA"/>
</dbReference>
<dbReference type="PANTHER" id="PTHR33175">
    <property type="entry name" value="DNA-BINDING PROTEIN HU"/>
    <property type="match status" value="1"/>
</dbReference>
<dbReference type="SUPFAM" id="SSF47729">
    <property type="entry name" value="IHF-like DNA-binding proteins"/>
    <property type="match status" value="1"/>
</dbReference>
<gene>
    <name evidence="3" type="ORF">LCGC14_0282160</name>
</gene>
<protein>
    <recommendedName>
        <fullName evidence="4">DNA-binding protein HU</fullName>
    </recommendedName>
</protein>
<evidence type="ECO:0000256" key="2">
    <source>
        <dbReference type="SAM" id="MobiDB-lite"/>
    </source>
</evidence>
<dbReference type="SMART" id="SM00411">
    <property type="entry name" value="BHL"/>
    <property type="match status" value="1"/>
</dbReference>
<dbReference type="AlphaFoldDB" id="A0A0F9UCD0"/>
<dbReference type="PROSITE" id="PS00045">
    <property type="entry name" value="HISTONE_LIKE"/>
    <property type="match status" value="1"/>
</dbReference>
<dbReference type="InterPro" id="IPR010992">
    <property type="entry name" value="IHF-like_DNA-bd_dom_sf"/>
</dbReference>
<sequence>MNKQDLITAMSEQTMMTKAQCEGALNALLDTVSNTLARGESVSLIGFGRFDVRKREERSGRNPQTGKPLLLPAKNVPAFKPGSQLKAVVN</sequence>
<evidence type="ECO:0000313" key="3">
    <source>
        <dbReference type="EMBL" id="KKN85047.1"/>
    </source>
</evidence>
<dbReference type="Pfam" id="PF00216">
    <property type="entry name" value="Bac_DNA_binding"/>
    <property type="match status" value="1"/>
</dbReference>
<name>A0A0F9UCD0_9ZZZZ</name>
<feature type="region of interest" description="Disordered" evidence="2">
    <location>
        <begin position="55"/>
        <end position="75"/>
    </location>
</feature>
<organism evidence="3">
    <name type="scientific">marine sediment metagenome</name>
    <dbReference type="NCBI Taxonomy" id="412755"/>
    <lineage>
        <taxon>unclassified sequences</taxon>
        <taxon>metagenomes</taxon>
        <taxon>ecological metagenomes</taxon>
    </lineage>
</organism>
<dbReference type="GO" id="GO:0030527">
    <property type="term" value="F:structural constituent of chromatin"/>
    <property type="evidence" value="ECO:0007669"/>
    <property type="project" value="InterPro"/>
</dbReference>
<accession>A0A0F9UCD0</accession>
<evidence type="ECO:0000256" key="1">
    <source>
        <dbReference type="ARBA" id="ARBA00023125"/>
    </source>
</evidence>
<dbReference type="GO" id="GO:0003677">
    <property type="term" value="F:DNA binding"/>
    <property type="evidence" value="ECO:0007669"/>
    <property type="project" value="UniProtKB-KW"/>
</dbReference>
<dbReference type="PANTHER" id="PTHR33175:SF3">
    <property type="entry name" value="DNA-BINDING PROTEIN HU-BETA"/>
    <property type="match status" value="1"/>
</dbReference>
<reference evidence="3" key="1">
    <citation type="journal article" date="2015" name="Nature">
        <title>Complex archaea that bridge the gap between prokaryotes and eukaryotes.</title>
        <authorList>
            <person name="Spang A."/>
            <person name="Saw J.H."/>
            <person name="Jorgensen S.L."/>
            <person name="Zaremba-Niedzwiedzka K."/>
            <person name="Martijn J."/>
            <person name="Lind A.E."/>
            <person name="van Eijk R."/>
            <person name="Schleper C."/>
            <person name="Guy L."/>
            <person name="Ettema T.J."/>
        </authorList>
    </citation>
    <scope>NUCLEOTIDE SEQUENCE</scope>
</reference>
<evidence type="ECO:0008006" key="4">
    <source>
        <dbReference type="Google" id="ProtNLM"/>
    </source>
</evidence>
<keyword evidence="1" id="KW-0238">DNA-binding</keyword>
<dbReference type="GO" id="GO:0005829">
    <property type="term" value="C:cytosol"/>
    <property type="evidence" value="ECO:0007669"/>
    <property type="project" value="TreeGrafter"/>
</dbReference>
<dbReference type="InterPro" id="IPR000119">
    <property type="entry name" value="Hist_DNA-bd"/>
</dbReference>